<evidence type="ECO:0000256" key="7">
    <source>
        <dbReference type="ARBA" id="ARBA00022824"/>
    </source>
</evidence>
<dbReference type="InterPro" id="IPR045971">
    <property type="entry name" value="DUF5927"/>
</dbReference>
<dbReference type="PANTHER" id="PTHR46025">
    <property type="entry name" value="XYLOSYLTRANSFERASE OXT"/>
    <property type="match status" value="1"/>
</dbReference>
<organism evidence="16 17">
    <name type="scientific">Yoonia rhodophyticola</name>
    <dbReference type="NCBI Taxonomy" id="3137370"/>
    <lineage>
        <taxon>Bacteria</taxon>
        <taxon>Pseudomonadati</taxon>
        <taxon>Pseudomonadota</taxon>
        <taxon>Alphaproteobacteria</taxon>
        <taxon>Rhodobacterales</taxon>
        <taxon>Paracoccaceae</taxon>
        <taxon>Yoonia</taxon>
    </lineage>
</organism>
<sequence length="564" mass="64560">MSKTGVIMLVHTALHRAEQAIRHWVKGGCPVIVHIDKKVSAVEHAGFVQSLSDLKEVQFSRRYNCDWGGWALVKATQDAATQLLDTRPDLRHVYLASGACLPMRPVTELCAYLDARPETDFIESSTTSDVPWTVGGLHEERFTLRFPFSWRRHRRIFDFYVKAQQLAGFRRRIPDGLVPHMGSQWWCLTRRTLMAILNDPRRPIYDRYFKRVWIPDESYFQTMARRHSTKIESRSLTLSKFDYQGKPHIFYDDHKELLRRAECFVARKIWPQADALYNTFPEPARTPETLPNPSAIDRVFANAVDRRTLGRPGLYMQSRFPTIDREAVMTAEPYSVLQGFAETFEDFEAWLGQATGADVHGHLFAPDRAHFCDGSAVYMGGLSDQPVLRDYNTKMFLSNLIWNARGTHQAFQFGPDDTQSINWMIAKDTNARISVISGAWIIPLFQSRGEFSDIRGEAARLQQIEHAHLKILRSPFAKARVRVVSLAEFVRSPMDILQTIVDEMSGQPHPPLAQIPRMVDLTGLGAFLQDLRNQGMHPFLTGEFPMSLDTEQSAERPPKPYLVQ</sequence>
<evidence type="ECO:0000313" key="17">
    <source>
        <dbReference type="Proteomes" id="UP001470809"/>
    </source>
</evidence>
<dbReference type="Pfam" id="PF02485">
    <property type="entry name" value="Branch"/>
    <property type="match status" value="1"/>
</dbReference>
<keyword evidence="4" id="KW-0808">Transferase</keyword>
<dbReference type="PANTHER" id="PTHR46025:SF3">
    <property type="entry name" value="XYLOSYLTRANSFERASE OXT"/>
    <property type="match status" value="1"/>
</dbReference>
<reference evidence="16" key="1">
    <citation type="submission" date="2024-08" db="EMBL/GenBank/DDBJ databases">
        <title>Phylogenomic analyses of a clade within the roseobacter group suggest taxonomic reassignments of species of the genera Aestuariivita, Citreicella, Loktanella, Nautella, Pelagibaca, Ruegeria, Thalassobius, Thiobacimonas and Tropicibacter, and the proposal o.</title>
        <authorList>
            <person name="Jeon C.O."/>
        </authorList>
    </citation>
    <scope>NUCLEOTIDE SEQUENCE</scope>
    <source>
        <strain evidence="16">SS1-5</strain>
    </source>
</reference>
<keyword evidence="13" id="KW-0325">Glycoprotein</keyword>
<dbReference type="InterPro" id="IPR043538">
    <property type="entry name" value="XYLT"/>
</dbReference>
<proteinExistence type="predicted"/>
<keyword evidence="6" id="KW-0479">Metal-binding</keyword>
<keyword evidence="5" id="KW-0812">Transmembrane</keyword>
<evidence type="ECO:0000256" key="13">
    <source>
        <dbReference type="ARBA" id="ARBA00023180"/>
    </source>
</evidence>
<evidence type="ECO:0000256" key="9">
    <source>
        <dbReference type="ARBA" id="ARBA00022989"/>
    </source>
</evidence>
<evidence type="ECO:0000313" key="16">
    <source>
        <dbReference type="EMBL" id="XFU26415.1"/>
    </source>
</evidence>
<evidence type="ECO:0000256" key="4">
    <source>
        <dbReference type="ARBA" id="ARBA00022679"/>
    </source>
</evidence>
<evidence type="ECO:0000256" key="14">
    <source>
        <dbReference type="ARBA" id="ARBA00042865"/>
    </source>
</evidence>
<keyword evidence="11" id="KW-0472">Membrane</keyword>
<feature type="domain" description="DUF5927" evidence="15">
    <location>
        <begin position="267"/>
        <end position="564"/>
    </location>
</feature>
<evidence type="ECO:0000256" key="1">
    <source>
        <dbReference type="ARBA" id="ARBA00004323"/>
    </source>
</evidence>
<evidence type="ECO:0000259" key="15">
    <source>
        <dbReference type="Pfam" id="PF19349"/>
    </source>
</evidence>
<keyword evidence="8" id="KW-0735">Signal-anchor</keyword>
<accession>A0ABZ3JB91</accession>
<dbReference type="RefSeq" id="WP_373634828.1">
    <property type="nucleotide sequence ID" value="NZ_CP151767.2"/>
</dbReference>
<gene>
    <name evidence="16" type="ORF">AABB31_06160</name>
</gene>
<evidence type="ECO:0000256" key="12">
    <source>
        <dbReference type="ARBA" id="ARBA00023157"/>
    </source>
</evidence>
<evidence type="ECO:0000256" key="6">
    <source>
        <dbReference type="ARBA" id="ARBA00022723"/>
    </source>
</evidence>
<evidence type="ECO:0000256" key="11">
    <source>
        <dbReference type="ARBA" id="ARBA00023136"/>
    </source>
</evidence>
<keyword evidence="17" id="KW-1185">Reference proteome</keyword>
<evidence type="ECO:0000256" key="5">
    <source>
        <dbReference type="ARBA" id="ARBA00022692"/>
    </source>
</evidence>
<dbReference type="Pfam" id="PF19349">
    <property type="entry name" value="DUF5927"/>
    <property type="match status" value="1"/>
</dbReference>
<evidence type="ECO:0000256" key="3">
    <source>
        <dbReference type="ARBA" id="ARBA00022676"/>
    </source>
</evidence>
<keyword evidence="3" id="KW-0328">Glycosyltransferase</keyword>
<keyword evidence="10" id="KW-0333">Golgi apparatus</keyword>
<keyword evidence="7" id="KW-0256">Endoplasmic reticulum</keyword>
<name>A0ABZ3JB91_9RHOB</name>
<protein>
    <recommendedName>
        <fullName evidence="14">Peptide O-xylosyltransferase</fullName>
    </recommendedName>
</protein>
<comment type="subcellular location">
    <subcellularLocation>
        <location evidence="2">Endoplasmic reticulum membrane</location>
        <topology evidence="2">Single-pass type II membrane protein</topology>
    </subcellularLocation>
    <subcellularLocation>
        <location evidence="1">Golgi apparatus membrane</location>
        <topology evidence="1">Single-pass type II membrane protein</topology>
    </subcellularLocation>
</comment>
<dbReference type="Proteomes" id="UP001470809">
    <property type="component" value="Chromosome"/>
</dbReference>
<dbReference type="InterPro" id="IPR003406">
    <property type="entry name" value="Glyco_trans_14"/>
</dbReference>
<evidence type="ECO:0000256" key="2">
    <source>
        <dbReference type="ARBA" id="ARBA00004648"/>
    </source>
</evidence>
<evidence type="ECO:0000256" key="10">
    <source>
        <dbReference type="ARBA" id="ARBA00023034"/>
    </source>
</evidence>
<dbReference type="EMBL" id="CP151767">
    <property type="protein sequence ID" value="XFU26415.1"/>
    <property type="molecule type" value="Genomic_DNA"/>
</dbReference>
<keyword evidence="12" id="KW-1015">Disulfide bond</keyword>
<evidence type="ECO:0000256" key="8">
    <source>
        <dbReference type="ARBA" id="ARBA00022968"/>
    </source>
</evidence>
<keyword evidence="9" id="KW-1133">Transmembrane helix</keyword>